<sequence length="119" mass="12803">MGLLQRYQKTSLLVKLLGAMVIGSIIGVIAGKSILFLEPLGKIFLQLLKMAALPLIFFNLIAGISTMSDPKILGRVGSKIMVYYLMTTACALFIAFYIGNLIGPGYGLQLTEAFDGKVA</sequence>
<feature type="transmembrane region" description="Helical" evidence="7">
    <location>
        <begin position="12"/>
        <end position="37"/>
    </location>
</feature>
<proteinExistence type="predicted"/>
<dbReference type="InterPro" id="IPR036458">
    <property type="entry name" value="Na:dicarbo_symporter_sf"/>
</dbReference>
<keyword evidence="9" id="KW-1185">Reference proteome</keyword>
<dbReference type="PANTHER" id="PTHR42865:SF7">
    <property type="entry name" value="PROTON_GLUTAMATE-ASPARTATE SYMPORTER"/>
    <property type="match status" value="1"/>
</dbReference>
<keyword evidence="5 7" id="KW-1133">Transmembrane helix</keyword>
<keyword evidence="6 7" id="KW-0472">Membrane</keyword>
<evidence type="ECO:0000256" key="5">
    <source>
        <dbReference type="ARBA" id="ARBA00022989"/>
    </source>
</evidence>
<evidence type="ECO:0000256" key="4">
    <source>
        <dbReference type="ARBA" id="ARBA00022692"/>
    </source>
</evidence>
<name>A0A380NFL3_9FIRM</name>
<dbReference type="SUPFAM" id="SSF118215">
    <property type="entry name" value="Proton glutamate symport protein"/>
    <property type="match status" value="1"/>
</dbReference>
<feature type="transmembrane region" description="Helical" evidence="7">
    <location>
        <begin position="82"/>
        <end position="102"/>
    </location>
</feature>
<evidence type="ECO:0000313" key="9">
    <source>
        <dbReference type="Proteomes" id="UP000255367"/>
    </source>
</evidence>
<evidence type="ECO:0000313" key="8">
    <source>
        <dbReference type="EMBL" id="SUP39476.1"/>
    </source>
</evidence>
<evidence type="ECO:0000256" key="2">
    <source>
        <dbReference type="ARBA" id="ARBA00022448"/>
    </source>
</evidence>
<keyword evidence="4 7" id="KW-0812">Transmembrane</keyword>
<dbReference type="GO" id="GO:0005886">
    <property type="term" value="C:plasma membrane"/>
    <property type="evidence" value="ECO:0007669"/>
    <property type="project" value="UniProtKB-SubCell"/>
</dbReference>
<feature type="transmembrane region" description="Helical" evidence="7">
    <location>
        <begin position="43"/>
        <end position="62"/>
    </location>
</feature>
<keyword evidence="3" id="KW-1003">Cell membrane</keyword>
<evidence type="ECO:0000256" key="1">
    <source>
        <dbReference type="ARBA" id="ARBA00004651"/>
    </source>
</evidence>
<protein>
    <submittedName>
        <fullName evidence="8">Glutamate-aspartate carrier protein</fullName>
    </submittedName>
</protein>
<dbReference type="Gene3D" id="1.10.3860.10">
    <property type="entry name" value="Sodium:dicarboxylate symporter"/>
    <property type="match status" value="1"/>
</dbReference>
<organism evidence="8 9">
    <name type="scientific">Veillonella criceti</name>
    <dbReference type="NCBI Taxonomy" id="103891"/>
    <lineage>
        <taxon>Bacteria</taxon>
        <taxon>Bacillati</taxon>
        <taxon>Bacillota</taxon>
        <taxon>Negativicutes</taxon>
        <taxon>Veillonellales</taxon>
        <taxon>Veillonellaceae</taxon>
        <taxon>Veillonella</taxon>
    </lineage>
</organism>
<dbReference type="GO" id="GO:0015293">
    <property type="term" value="F:symporter activity"/>
    <property type="evidence" value="ECO:0007669"/>
    <property type="project" value="UniProtKB-KW"/>
</dbReference>
<evidence type="ECO:0000256" key="7">
    <source>
        <dbReference type="SAM" id="Phobius"/>
    </source>
</evidence>
<dbReference type="InterPro" id="IPR001991">
    <property type="entry name" value="Na-dicarboxylate_symporter"/>
</dbReference>
<dbReference type="Pfam" id="PF00375">
    <property type="entry name" value="SDF"/>
    <property type="match status" value="1"/>
</dbReference>
<dbReference type="AlphaFoldDB" id="A0A380NFL3"/>
<dbReference type="Proteomes" id="UP000255367">
    <property type="component" value="Unassembled WGS sequence"/>
</dbReference>
<dbReference type="PRINTS" id="PR00173">
    <property type="entry name" value="EDTRNSPORT"/>
</dbReference>
<evidence type="ECO:0000256" key="6">
    <source>
        <dbReference type="ARBA" id="ARBA00023136"/>
    </source>
</evidence>
<evidence type="ECO:0000256" key="3">
    <source>
        <dbReference type="ARBA" id="ARBA00022475"/>
    </source>
</evidence>
<keyword evidence="2" id="KW-0813">Transport</keyword>
<dbReference type="EMBL" id="UHIO01000001">
    <property type="protein sequence ID" value="SUP39476.1"/>
    <property type="molecule type" value="Genomic_DNA"/>
</dbReference>
<reference evidence="8 9" key="1">
    <citation type="submission" date="2018-06" db="EMBL/GenBank/DDBJ databases">
        <authorList>
            <consortium name="Pathogen Informatics"/>
            <person name="Doyle S."/>
        </authorList>
    </citation>
    <scope>NUCLEOTIDE SEQUENCE [LARGE SCALE GENOMIC DNA]</scope>
    <source>
        <strain evidence="8 9">NCTC12020</strain>
    </source>
</reference>
<accession>A0A380NFL3</accession>
<dbReference type="PANTHER" id="PTHR42865">
    <property type="entry name" value="PROTON/GLUTAMATE-ASPARTATE SYMPORTER"/>
    <property type="match status" value="1"/>
</dbReference>
<comment type="subcellular location">
    <subcellularLocation>
        <location evidence="1">Cell membrane</location>
        <topology evidence="1">Multi-pass membrane protein</topology>
    </subcellularLocation>
</comment>
<gene>
    <name evidence="8" type="primary">gltP_1</name>
    <name evidence="8" type="ORF">NCTC12020_00062</name>
</gene>